<reference evidence="3 4" key="1">
    <citation type="submission" date="2021-08" db="EMBL/GenBank/DDBJ databases">
        <authorList>
            <person name="Zhang D."/>
            <person name="Zhang A."/>
            <person name="Wang L."/>
        </authorList>
    </citation>
    <scope>NUCLEOTIDE SEQUENCE [LARGE SCALE GENOMIC DNA]</scope>
    <source>
        <strain evidence="3 4">WL0086</strain>
    </source>
</reference>
<evidence type="ECO:0000259" key="2">
    <source>
        <dbReference type="PROSITE" id="PS50268"/>
    </source>
</evidence>
<organism evidence="3 4">
    <name type="scientific">Actomonas aquatica</name>
    <dbReference type="NCBI Taxonomy" id="2866162"/>
    <lineage>
        <taxon>Bacteria</taxon>
        <taxon>Pseudomonadati</taxon>
        <taxon>Verrucomicrobiota</taxon>
        <taxon>Opitutia</taxon>
        <taxon>Opitutales</taxon>
        <taxon>Opitutaceae</taxon>
        <taxon>Actomonas</taxon>
    </lineage>
</organism>
<evidence type="ECO:0000313" key="4">
    <source>
        <dbReference type="Proteomes" id="UP000738431"/>
    </source>
</evidence>
<dbReference type="PANTHER" id="PTHR40274">
    <property type="entry name" value="VIRGINIAMYCIN B LYASE"/>
    <property type="match status" value="1"/>
</dbReference>
<proteinExistence type="predicted"/>
<feature type="region of interest" description="Disordered" evidence="1">
    <location>
        <begin position="1420"/>
        <end position="1444"/>
    </location>
</feature>
<feature type="compositionally biased region" description="Low complexity" evidence="1">
    <location>
        <begin position="407"/>
        <end position="434"/>
    </location>
</feature>
<evidence type="ECO:0000313" key="3">
    <source>
        <dbReference type="EMBL" id="WRQ88666.1"/>
    </source>
</evidence>
<feature type="region of interest" description="Disordered" evidence="1">
    <location>
        <begin position="310"/>
        <end position="331"/>
    </location>
</feature>
<dbReference type="InterPro" id="IPR041248">
    <property type="entry name" value="YDG"/>
</dbReference>
<gene>
    <name evidence="3" type="ORF">K1X11_004570</name>
</gene>
<dbReference type="InterPro" id="IPR015919">
    <property type="entry name" value="Cadherin-like_sf"/>
</dbReference>
<dbReference type="PANTHER" id="PTHR40274:SF3">
    <property type="entry name" value="VIRGINIAMYCIN B LYASE"/>
    <property type="match status" value="1"/>
</dbReference>
<dbReference type="InterPro" id="IPR011042">
    <property type="entry name" value="6-blade_b-propeller_TolB-like"/>
</dbReference>
<dbReference type="InterPro" id="IPR002126">
    <property type="entry name" value="Cadherin-like_dom"/>
</dbReference>
<evidence type="ECO:0000256" key="1">
    <source>
        <dbReference type="SAM" id="MobiDB-lite"/>
    </source>
</evidence>
<feature type="region of interest" description="Disordered" evidence="1">
    <location>
        <begin position="402"/>
        <end position="434"/>
    </location>
</feature>
<dbReference type="SUPFAM" id="SSF101898">
    <property type="entry name" value="NHL repeat"/>
    <property type="match status" value="1"/>
</dbReference>
<dbReference type="Pfam" id="PF19077">
    <property type="entry name" value="Big_13"/>
    <property type="match status" value="1"/>
</dbReference>
<dbReference type="PROSITE" id="PS50268">
    <property type="entry name" value="CADHERIN_2"/>
    <property type="match status" value="1"/>
</dbReference>
<dbReference type="EMBL" id="CP139781">
    <property type="protein sequence ID" value="WRQ88666.1"/>
    <property type="molecule type" value="Genomic_DNA"/>
</dbReference>
<dbReference type="InterPro" id="IPR013783">
    <property type="entry name" value="Ig-like_fold"/>
</dbReference>
<dbReference type="Gene3D" id="3.30.160.710">
    <property type="match status" value="1"/>
</dbReference>
<feature type="compositionally biased region" description="Polar residues" evidence="1">
    <location>
        <begin position="319"/>
        <end position="331"/>
    </location>
</feature>
<dbReference type="InterPro" id="IPR018247">
    <property type="entry name" value="EF_Hand_1_Ca_BS"/>
</dbReference>
<feature type="region of interest" description="Disordered" evidence="1">
    <location>
        <begin position="1473"/>
        <end position="1493"/>
    </location>
</feature>
<name>A0ABZ1CB33_9BACT</name>
<dbReference type="InterPro" id="IPR041286">
    <property type="entry name" value="MBG_2"/>
</dbReference>
<feature type="domain" description="Cadherin" evidence="2">
    <location>
        <begin position="306"/>
        <end position="431"/>
    </location>
</feature>
<dbReference type="SUPFAM" id="SSF49313">
    <property type="entry name" value="Cadherin-like"/>
    <property type="match status" value="1"/>
</dbReference>
<dbReference type="PROSITE" id="PS00018">
    <property type="entry name" value="EF_HAND_1"/>
    <property type="match status" value="1"/>
</dbReference>
<sequence length="1493" mass="149860">MLGLTATGLDAEQTVVSNYSGASLFVVDLNTGERTELSSATLGTGPNFSSPLGTAKGSDGYLYVASRGTDSIIRVDPATGNRTTVSSSTVGTGPSFNDPWALAIEADGSILVGDQGSGFNLYRVNPTTGDRSYVAQNFASITGLWVEDDGSIIVVNIGNLNSENPIIRVDPATGAQTTVTTLAPYLNRPTALVVRPNGHYLVTNERGNNLVDVDPATGTQTLVSGDSLGTGDSLSSCYALSITNAGDIFVASYGRNTIYSIDPATGDRTAVSSSSVGSGPAFNGLLSIMGAAVTSVVGPSNTAPTDIALSSSSVNQSSGTNATVGTLSTTDADSGDSHTYTLVAGTGDTHNASFNINSDSLRANDASALAAGSYSVRVQTDDGTDTYAESFTITVVDDVAPAAPSTPDLSSVSDSGTSNSDNTTNDTTPTLTGTAEAGTTVTLYDTDGTTALGSGIATGGNWSITTSVLSEGTHTVTAKSSDTAGNTSVASSGLAVTIDTTAPAFTSATTANATYGTSVSFSVTASGSPTAFSTASMPFGLALNSSTGAVTGSPSSAGSSAATITVTDLAGNTAQQTLTIAVARKPVTLIGLGVADKVYDATNAGTFNSTPLVDGSVFGDDVYFDDTSATATFASPNIGSGIAVTVAGFGLSGTDAGNYALSQPTGFTANITAKPLTITGVTAEHKVYDGNNTATLDVSAASLVGAISGDDVNLYPNAATGTFASTSVGTGITVTTADFQLAGTANGNYTLTQPSTSANITARPLTVTGITAQSKEYDATDVATFDFSGAALQNSVSGDNVSLDSSSASGAFANASIGTAKTVTLSGLGLSGTTAGNYTLTTPTGFTANITAKALTITGVTAEHKTYDGNNTATLDVSAASLVGVISGDDVSLYPNAATGSFASTSVGTGITVTTADFQLAGTANGNYTLTQPSTSANITARPLTVTGITAQSKEYDATDVATFDFSGAALQNSVSGDDVSLDSSSAAGAFANASIGTTKTVTLSGLGLSGTAAGNYTLTKPTGFTANITAKALTITGVTAEHKTYDGNNTATLDVSAASLVGAISGDDVSLDTNAATGTFASTSVGTGITVTTADFQLAGTASGNYTLSQPSTSANITAAGITVSGLVANAKVYDASVDATIDYSGIAYTGIIGSDDVSLDQSSVTATFADKTIGTAKPVSLTGSALTGAAAGNYTLTMPSDLSADITAATLTLTGLAVETKAYDGTRTATLDTSAASLNGVQGSDTVSPDYANVTLTFDTATAGVDKHVARTELTLTGADSGNYTLTDPDGLLGAITPVAVVVSAENINRPYGDPNPALVPTYTGLITGEDASVLTGAPVLSTDATRTSAIGDYTITVGLGTLDSTNYTFSAANAQFTIDPGYHFADTDRDYTIGLSELLRMIELYNYREGYRRTGAYQSDDTTTDRYAPGDGERLLPHTADSNGDGQLSLIELTRVIELYNTREGGTRTGAYHYRGTTEDGFAPGPELNR</sequence>
<dbReference type="Pfam" id="PF18657">
    <property type="entry name" value="YDG"/>
    <property type="match status" value="8"/>
</dbReference>
<dbReference type="Pfam" id="PF18676">
    <property type="entry name" value="MBG_2"/>
    <property type="match status" value="1"/>
</dbReference>
<dbReference type="Gene3D" id="2.60.40.10">
    <property type="entry name" value="Immunoglobulins"/>
    <property type="match status" value="2"/>
</dbReference>
<keyword evidence="4" id="KW-1185">Reference proteome</keyword>
<dbReference type="InterPro" id="IPR044016">
    <property type="entry name" value="Big_13"/>
</dbReference>
<reference evidence="3 4" key="2">
    <citation type="submission" date="2023-12" db="EMBL/GenBank/DDBJ databases">
        <title>Description of an unclassified Opitutus bacterium of Verrucomicrobiota.</title>
        <authorList>
            <person name="Zhang D.-F."/>
        </authorList>
    </citation>
    <scope>NUCLEOTIDE SEQUENCE [LARGE SCALE GENOMIC DNA]</scope>
    <source>
        <strain evidence="3 4">WL0086</strain>
    </source>
</reference>
<protein>
    <submittedName>
        <fullName evidence="3">YDG domain-containing protein</fullName>
    </submittedName>
</protein>
<dbReference type="InterPro" id="IPR051344">
    <property type="entry name" value="Vgb"/>
</dbReference>
<dbReference type="Proteomes" id="UP000738431">
    <property type="component" value="Chromosome"/>
</dbReference>
<accession>A0ABZ1CB33</accession>
<dbReference type="RefSeq" id="WP_221031767.1">
    <property type="nucleotide sequence ID" value="NZ_CP139781.1"/>
</dbReference>
<dbReference type="Gene3D" id="2.120.10.30">
    <property type="entry name" value="TolB, C-terminal domain"/>
    <property type="match status" value="1"/>
</dbReference>